<dbReference type="Proteomes" id="UP000231960">
    <property type="component" value="Unassembled WGS sequence"/>
</dbReference>
<evidence type="ECO:0000313" key="2">
    <source>
        <dbReference type="EMBL" id="PJR03863.1"/>
    </source>
</evidence>
<protein>
    <recommendedName>
        <fullName evidence="4">7-cyano-7-deazaguanine synthase</fullName>
    </recommendedName>
</protein>
<dbReference type="EMBL" id="NIPO01000001">
    <property type="protein sequence ID" value="PJR03863.1"/>
    <property type="molecule type" value="Genomic_DNA"/>
</dbReference>
<gene>
    <name evidence="2" type="ORF">CDL10_04490</name>
</gene>
<organism evidence="2 3">
    <name type="scientific">Avrilella dinanensis</name>
    <dbReference type="NCBI Taxonomy" id="2008672"/>
    <lineage>
        <taxon>Bacteria</taxon>
        <taxon>Pseudomonadati</taxon>
        <taxon>Bacteroidota</taxon>
        <taxon>Flavobacteriia</taxon>
        <taxon>Flavobacteriales</taxon>
        <taxon>Flavobacteriaceae</taxon>
        <taxon>Avrilella</taxon>
    </lineage>
</organism>
<dbReference type="AlphaFoldDB" id="A0A2M9R530"/>
<dbReference type="SUPFAM" id="SSF52402">
    <property type="entry name" value="Adenine nucleotide alpha hydrolases-like"/>
    <property type="match status" value="1"/>
</dbReference>
<accession>A0A2M9R530</accession>
<reference evidence="2 3" key="1">
    <citation type="submission" date="2017-06" db="EMBL/GenBank/DDBJ databases">
        <title>Description of Avrilella dinanensis gen. nov. sp. nov.</title>
        <authorList>
            <person name="Leyer C."/>
            <person name="Sassi M."/>
            <person name="Minet J."/>
            <person name="Kayal S."/>
            <person name="Cattoir V."/>
        </authorList>
    </citation>
    <scope>NUCLEOTIDE SEQUENCE [LARGE SCALE GENOMIC DNA]</scope>
    <source>
        <strain evidence="2 3">UR159</strain>
    </source>
</reference>
<evidence type="ECO:0008006" key="4">
    <source>
        <dbReference type="Google" id="ProtNLM"/>
    </source>
</evidence>
<dbReference type="GO" id="GO:0008616">
    <property type="term" value="P:tRNA queuosine(34) biosynthetic process"/>
    <property type="evidence" value="ECO:0007669"/>
    <property type="project" value="UniProtKB-KW"/>
</dbReference>
<evidence type="ECO:0000313" key="3">
    <source>
        <dbReference type="Proteomes" id="UP000231960"/>
    </source>
</evidence>
<dbReference type="Gene3D" id="3.40.50.620">
    <property type="entry name" value="HUPs"/>
    <property type="match status" value="1"/>
</dbReference>
<dbReference type="InterPro" id="IPR014729">
    <property type="entry name" value="Rossmann-like_a/b/a_fold"/>
</dbReference>
<proteinExistence type="predicted"/>
<dbReference type="Pfam" id="PF06508">
    <property type="entry name" value="QueC"/>
    <property type="match status" value="1"/>
</dbReference>
<dbReference type="InterPro" id="IPR018317">
    <property type="entry name" value="QueC"/>
</dbReference>
<comment type="caution">
    <text evidence="2">The sequence shown here is derived from an EMBL/GenBank/DDBJ whole genome shotgun (WGS) entry which is preliminary data.</text>
</comment>
<evidence type="ECO:0000256" key="1">
    <source>
        <dbReference type="ARBA" id="ARBA00022785"/>
    </source>
</evidence>
<name>A0A2M9R530_9FLAO</name>
<keyword evidence="1" id="KW-0671">Queuosine biosynthesis</keyword>
<dbReference type="RefSeq" id="WP_100677430.1">
    <property type="nucleotide sequence ID" value="NZ_NIPO01000001.1"/>
</dbReference>
<keyword evidence="3" id="KW-1185">Reference proteome</keyword>
<sequence length="240" mass="27930">MQQLKILWTGGWDSTFRILMLRKHNVTIVPYYVYFKGRKTNDDELAVICKIRDKIMTLPDTKASILDTVIFEESKKISKDIQQAFLNLRNESFLGAQYVQLSELALRIEDLELGIHKDDKAHKFIQEFGVLDKIKSEYGNVLILDKEKTSNKDVINLFGNFRFPLLNLTKVEMKKIAEKEGVLHIMNETIFCHHLIKNKPCGYCNPCIYTIQEGLSYRFGNLGLIRYYLSYPLKKILGKI</sequence>
<dbReference type="OrthoDB" id="597561at2"/>